<dbReference type="Proteomes" id="UP000252519">
    <property type="component" value="Unassembled WGS sequence"/>
</dbReference>
<comment type="caution">
    <text evidence="11">The sequence shown here is derived from an EMBL/GenBank/DDBJ whole genome shotgun (WGS) entry which is preliminary data.</text>
</comment>
<dbReference type="EMBL" id="JOJR01000881">
    <property type="protein sequence ID" value="RCN33695.1"/>
    <property type="molecule type" value="Genomic_DNA"/>
</dbReference>
<keyword evidence="5 8" id="KW-0862">Zinc</keyword>
<proteinExistence type="inferred from homology"/>
<keyword evidence="12" id="KW-1185">Reference proteome</keyword>
<feature type="domain" description="Aminopeptidase N-like N-terminal" evidence="10">
    <location>
        <begin position="931"/>
        <end position="1104"/>
    </location>
</feature>
<feature type="binding site" evidence="8">
    <location>
        <position position="1235"/>
    </location>
    <ligand>
        <name>Zn(2+)</name>
        <dbReference type="ChEBI" id="CHEBI:29105"/>
        <note>catalytic</note>
    </ligand>
</feature>
<dbReference type="GO" id="GO:0016020">
    <property type="term" value="C:membrane"/>
    <property type="evidence" value="ECO:0007669"/>
    <property type="project" value="TreeGrafter"/>
</dbReference>
<comment type="cofactor">
    <cofactor evidence="8">
        <name>Zn(2+)</name>
        <dbReference type="ChEBI" id="CHEBI:29105"/>
    </cofactor>
    <text evidence="8">Binds 1 zinc ion per subunit.</text>
</comment>
<evidence type="ECO:0000256" key="7">
    <source>
        <dbReference type="PIRSR" id="PIRSR634016-1"/>
    </source>
</evidence>
<dbReference type="STRING" id="29170.A0A368FS91"/>
<name>A0A368FS91_ANCCA</name>
<dbReference type="OrthoDB" id="5868348at2759"/>
<evidence type="ECO:0000256" key="8">
    <source>
        <dbReference type="PIRSR" id="PIRSR634016-3"/>
    </source>
</evidence>
<dbReference type="Pfam" id="PF17900">
    <property type="entry name" value="Peptidase_M1_N"/>
    <property type="match status" value="2"/>
</dbReference>
<dbReference type="GO" id="GO:0005737">
    <property type="term" value="C:cytoplasm"/>
    <property type="evidence" value="ECO:0007669"/>
    <property type="project" value="TreeGrafter"/>
</dbReference>
<evidence type="ECO:0000256" key="4">
    <source>
        <dbReference type="ARBA" id="ARBA00022801"/>
    </source>
</evidence>
<evidence type="ECO:0000256" key="3">
    <source>
        <dbReference type="ARBA" id="ARBA00022723"/>
    </source>
</evidence>
<dbReference type="GO" id="GO:0008270">
    <property type="term" value="F:zinc ion binding"/>
    <property type="evidence" value="ECO:0007669"/>
    <property type="project" value="InterPro"/>
</dbReference>
<evidence type="ECO:0000313" key="12">
    <source>
        <dbReference type="Proteomes" id="UP000252519"/>
    </source>
</evidence>
<feature type="domain" description="Peptidase M1 membrane alanine aminopeptidase" evidence="9">
    <location>
        <begin position="338"/>
        <end position="417"/>
    </location>
</feature>
<dbReference type="InterPro" id="IPR014782">
    <property type="entry name" value="Peptidase_M1_dom"/>
</dbReference>
<dbReference type="GO" id="GO:0042277">
    <property type="term" value="F:peptide binding"/>
    <property type="evidence" value="ECO:0007669"/>
    <property type="project" value="TreeGrafter"/>
</dbReference>
<reference evidence="11 12" key="1">
    <citation type="submission" date="2014-10" db="EMBL/GenBank/DDBJ databases">
        <title>Draft genome of the hookworm Ancylostoma caninum.</title>
        <authorList>
            <person name="Mitreva M."/>
        </authorList>
    </citation>
    <scope>NUCLEOTIDE SEQUENCE [LARGE SCALE GENOMIC DNA]</scope>
    <source>
        <strain evidence="11 12">Baltimore</strain>
    </source>
</reference>
<feature type="active site" description="Proton acceptor" evidence="7">
    <location>
        <position position="1213"/>
    </location>
</feature>
<dbReference type="Gene3D" id="2.60.40.1730">
    <property type="entry name" value="tricorn interacting facor f3 domain"/>
    <property type="match status" value="2"/>
</dbReference>
<dbReference type="AlphaFoldDB" id="A0A368FS91"/>
<dbReference type="InterPro" id="IPR042097">
    <property type="entry name" value="Aminopeptidase_N-like_N_sf"/>
</dbReference>
<dbReference type="GO" id="GO:0043171">
    <property type="term" value="P:peptide catabolic process"/>
    <property type="evidence" value="ECO:0007669"/>
    <property type="project" value="TreeGrafter"/>
</dbReference>
<comment type="similarity">
    <text evidence="1">Belongs to the peptidase M1 family.</text>
</comment>
<gene>
    <name evidence="11" type="ORF">ANCCAN_20475</name>
</gene>
<feature type="binding site" evidence="8">
    <location>
        <position position="1216"/>
    </location>
    <ligand>
        <name>Zn(2+)</name>
        <dbReference type="ChEBI" id="CHEBI:29105"/>
        <note>catalytic</note>
    </ligand>
</feature>
<evidence type="ECO:0000259" key="10">
    <source>
        <dbReference type="Pfam" id="PF17900"/>
    </source>
</evidence>
<evidence type="ECO:0000256" key="1">
    <source>
        <dbReference type="ARBA" id="ARBA00010136"/>
    </source>
</evidence>
<keyword evidence="3 8" id="KW-0479">Metal-binding</keyword>
<evidence type="ECO:0000313" key="11">
    <source>
        <dbReference type="EMBL" id="RCN33695.1"/>
    </source>
</evidence>
<evidence type="ECO:0000259" key="9">
    <source>
        <dbReference type="Pfam" id="PF01433"/>
    </source>
</evidence>
<dbReference type="GO" id="GO:0006508">
    <property type="term" value="P:proteolysis"/>
    <property type="evidence" value="ECO:0007669"/>
    <property type="project" value="UniProtKB-KW"/>
</dbReference>
<dbReference type="SUPFAM" id="SSF63737">
    <property type="entry name" value="Leukotriene A4 hydrolase N-terminal domain"/>
    <property type="match status" value="2"/>
</dbReference>
<dbReference type="CDD" id="cd09601">
    <property type="entry name" value="M1_APN-Q_like"/>
    <property type="match status" value="2"/>
</dbReference>
<dbReference type="Pfam" id="PF01433">
    <property type="entry name" value="Peptidase_M1"/>
    <property type="match status" value="3"/>
</dbReference>
<dbReference type="GO" id="GO:0070006">
    <property type="term" value="F:metalloaminopeptidase activity"/>
    <property type="evidence" value="ECO:0007669"/>
    <property type="project" value="TreeGrafter"/>
</dbReference>
<dbReference type="Gene3D" id="1.25.50.20">
    <property type="match status" value="1"/>
</dbReference>
<feature type="binding site" evidence="8">
    <location>
        <position position="1212"/>
    </location>
    <ligand>
        <name>Zn(2+)</name>
        <dbReference type="ChEBI" id="CHEBI:29105"/>
        <note>catalytic</note>
    </ligand>
</feature>
<dbReference type="InterPro" id="IPR027268">
    <property type="entry name" value="Peptidase_M4/M1_CTD_sf"/>
</dbReference>
<organism evidence="11 12">
    <name type="scientific">Ancylostoma caninum</name>
    <name type="common">Dog hookworm</name>
    <dbReference type="NCBI Taxonomy" id="29170"/>
    <lineage>
        <taxon>Eukaryota</taxon>
        <taxon>Metazoa</taxon>
        <taxon>Ecdysozoa</taxon>
        <taxon>Nematoda</taxon>
        <taxon>Chromadorea</taxon>
        <taxon>Rhabditida</taxon>
        <taxon>Rhabditina</taxon>
        <taxon>Rhabditomorpha</taxon>
        <taxon>Strongyloidea</taxon>
        <taxon>Ancylostomatidae</taxon>
        <taxon>Ancylostomatinae</taxon>
        <taxon>Ancylostoma</taxon>
    </lineage>
</organism>
<dbReference type="PRINTS" id="PR00756">
    <property type="entry name" value="ALADIPTASE"/>
</dbReference>
<dbReference type="InterPro" id="IPR001930">
    <property type="entry name" value="Peptidase_M1"/>
</dbReference>
<dbReference type="InterPro" id="IPR045357">
    <property type="entry name" value="Aminopeptidase_N-like_N"/>
</dbReference>
<dbReference type="PANTHER" id="PTHR11533">
    <property type="entry name" value="PROTEASE M1 ZINC METALLOPROTEASE"/>
    <property type="match status" value="1"/>
</dbReference>
<dbReference type="PANTHER" id="PTHR11533:SF293">
    <property type="entry name" value="AMINOPEPTIDASE-2-RELATED"/>
    <property type="match status" value="1"/>
</dbReference>
<evidence type="ECO:0000256" key="6">
    <source>
        <dbReference type="ARBA" id="ARBA00023049"/>
    </source>
</evidence>
<accession>A0A368FS91</accession>
<feature type="domain" description="Peptidase M1 membrane alanine aminopeptidase" evidence="9">
    <location>
        <begin position="1139"/>
        <end position="1252"/>
    </location>
</feature>
<evidence type="ECO:0000256" key="2">
    <source>
        <dbReference type="ARBA" id="ARBA00022670"/>
    </source>
</evidence>
<keyword evidence="4" id="KW-0378">Hydrolase</keyword>
<dbReference type="GO" id="GO:0005615">
    <property type="term" value="C:extracellular space"/>
    <property type="evidence" value="ECO:0007669"/>
    <property type="project" value="TreeGrafter"/>
</dbReference>
<feature type="domain" description="Aminopeptidase N-like N-terminal" evidence="10">
    <location>
        <begin position="29"/>
        <end position="219"/>
    </location>
</feature>
<protein>
    <submittedName>
        <fullName evidence="11">Peptidase family M1</fullName>
    </submittedName>
</protein>
<dbReference type="InterPro" id="IPR050344">
    <property type="entry name" value="Peptidase_M1_aminopeptidases"/>
</dbReference>
<dbReference type="Gene3D" id="1.10.390.10">
    <property type="entry name" value="Neutral Protease Domain 2"/>
    <property type="match status" value="3"/>
</dbReference>
<keyword evidence="2" id="KW-0645">Protease</keyword>
<dbReference type="SUPFAM" id="SSF55486">
    <property type="entry name" value="Metalloproteases ('zincins'), catalytic domain"/>
    <property type="match status" value="2"/>
</dbReference>
<evidence type="ECO:0000256" key="5">
    <source>
        <dbReference type="ARBA" id="ARBA00022833"/>
    </source>
</evidence>
<dbReference type="InterPro" id="IPR034016">
    <property type="entry name" value="M1_APN-typ"/>
</dbReference>
<feature type="domain" description="Peptidase M1 membrane alanine aminopeptidase" evidence="9">
    <location>
        <begin position="254"/>
        <end position="331"/>
    </location>
</feature>
<keyword evidence="6" id="KW-0482">Metalloprotease</keyword>
<sequence>MNHCFHSSAPAYDTTTRLPDVMIVSEYFLKVKPYYPAPGIEYEKEKNMTFEGFVSMPATIKKPTSVLTLNSLNIVAQKVEVTNFMQKQLKVKETKYDKEKQQFAIILDKQLEPGAVILISITYTGLINHFSEAGFFYTYYIDEKHQTNWMVATKLEAFHARKVFPCMDEPIYKAVFHIELTYPTAHVALSNMLEPKSTELGKGWSHIAFPPTQAMSTYLMVFTIGPYVMHSIWNKDGTLVRSVGWTGQEPYLEFAAETAGECLYQMGKISKIKFAMEKCDHLGLPEFPAGAMENYGLVIYKYQSIAINFKTMTTTDVVEAARVLCHEVAHMDALTVRADLEPALQFDASPNTHPLIAPDGPYFDRITYKKGASLIRMLNDVLGEEVLWDGLSSYLSRYANGNADHKDLWKCLTDHVSTKKCALMLHLRDGKLHPMRQRCTEGGVHYDDDSFEALLRKIKTDDVPVGVKVMLIGDEVAFIGRAKKAGEAYSYNRLLHILNTVFHTPNIQNDPRYTLIDIALPQLEFFANVLRDSIDAPLIDVRFTTFHSTEYLFMTHFNACEVLSKKSEAKEGNIQALYKSALEVAYHPKLWEKSKSWDINAFAFAYLPVAVRYNIGDSVKKGLKLFDEIMADCKAAQSSNGTSWCTKVPTDLHRAIYCAAAKYDNKIGSHFASLMYYFNREVQTNPYFYQEYRSLLYGLTCAEGSQQLRTCVACYSLFLIRGFLSSPLQPSLLFGWLKSNPKASDALLQQIRTSPNNVLSYPGMSNYLDVMTYNWRSQRRLSQVLENTYGLFLLSETFPSSLHALKSSIIDDSKSIELQFLALHEQLRGRLEPEQEKLFVKYEQRIRDNIEWSAEFTPSIMKWMYDNLVVVEKVPWTKRLPGDLIVSRYDVEITPYIPGSASYKHSKNLTFDGKITVSKTNQSGVSELICVIQITFGMKSESNKIVLDAHRLVIDTDTIKLVDDEKKDIWINPQLITKDYDNGMITMIAEKVLVPRKVYKLTIEYNGFIFDGPHRGAVVSNHNYYEFNGKKGWIFSTDFEAGPGARTLMICADEPAYKAVVKMTVRHPADLTALSNMMDSGTDIRENGWALTTYEESPPMSTYLIAISVGHFSALTTVSKTGVLARAYSWTGMEKYLDYTLKVMAGSIDYMSKYFDHPFPLRKLDLVALPQHSSAGAMENWGLILGHYEFLMVDRDYVNIAKLSRVGNAVAHETVHMWFGDLITMDWWSDVFIKEGFAKYWSANAHAYAIPEQTAYALVST</sequence>